<protein>
    <submittedName>
        <fullName evidence="1">Uncharacterized protein</fullName>
    </submittedName>
</protein>
<dbReference type="EMBL" id="AP018711">
    <property type="protein sequence ID" value="BBE33494.1"/>
    <property type="molecule type" value="Genomic_DNA"/>
</dbReference>
<dbReference type="Proteomes" id="UP000276029">
    <property type="component" value="Unassembled WGS sequence"/>
</dbReference>
<dbReference type="Proteomes" id="UP000275727">
    <property type="component" value="Chromosome"/>
</dbReference>
<name>A0AAD1G0B6_SPHMI</name>
<gene>
    <name evidence="2" type="ORF">DFR51_0117</name>
    <name evidence="1" type="ORF">SmB9_11520</name>
</gene>
<organism evidence="1 3">
    <name type="scientific">Sphingosinicella microcystinivorans</name>
    <dbReference type="NCBI Taxonomy" id="335406"/>
    <lineage>
        <taxon>Bacteria</taxon>
        <taxon>Pseudomonadati</taxon>
        <taxon>Pseudomonadota</taxon>
        <taxon>Alphaproteobacteria</taxon>
        <taxon>Sphingomonadales</taxon>
        <taxon>Sphingosinicellaceae</taxon>
        <taxon>Sphingosinicella</taxon>
    </lineage>
</organism>
<sequence>MTRGRPGMCIVNPALVAEIAPLTGSQSEIMRRAGISWNSWIKVSAGLPIRVSVGRRLKARILPRAHESEGLRRRFPAETTDGIDHAALDAAFLRPVAPAVSTDVTALPPIRSIRRARQLLVGRYPAAVYGGVALS</sequence>
<accession>A0AAD1G0B6</accession>
<evidence type="ECO:0000313" key="4">
    <source>
        <dbReference type="Proteomes" id="UP000276029"/>
    </source>
</evidence>
<reference evidence="2 4" key="2">
    <citation type="submission" date="2018-10" db="EMBL/GenBank/DDBJ databases">
        <title>Genomic Encyclopedia of Type Strains, Phase IV (KMG-IV): sequencing the most valuable type-strain genomes for metagenomic binning, comparative biology and taxonomic classification.</title>
        <authorList>
            <person name="Goeker M."/>
        </authorList>
    </citation>
    <scope>NUCLEOTIDE SEQUENCE [LARGE SCALE GENOMIC DNA]</scope>
    <source>
        <strain evidence="2 4">DSM 19791</strain>
    </source>
</reference>
<dbReference type="EMBL" id="RBWX01000007">
    <property type="protein sequence ID" value="RKS90580.1"/>
    <property type="molecule type" value="Genomic_DNA"/>
</dbReference>
<reference evidence="1 3" key="1">
    <citation type="submission" date="2018-06" db="EMBL/GenBank/DDBJ databases">
        <title>Complete Genome Sequence of the Microcystin-Degrading Bacterium Sphingosinicella microcystinivorans Strain B-9.</title>
        <authorList>
            <person name="Jin H."/>
            <person name="Nishizawa T."/>
            <person name="Guo Y."/>
            <person name="Nishizawa A."/>
            <person name="Park H."/>
            <person name="Kato H."/>
            <person name="Tsuji K."/>
            <person name="Harada K."/>
        </authorList>
    </citation>
    <scope>NUCLEOTIDE SEQUENCE [LARGE SCALE GENOMIC DNA]</scope>
    <source>
        <strain evidence="1 3">B9</strain>
    </source>
</reference>
<dbReference type="KEGG" id="smic:SmB9_11520"/>
<keyword evidence="4" id="KW-1185">Reference proteome</keyword>
<proteinExistence type="predicted"/>
<evidence type="ECO:0000313" key="1">
    <source>
        <dbReference type="EMBL" id="BBE33494.1"/>
    </source>
</evidence>
<evidence type="ECO:0000313" key="3">
    <source>
        <dbReference type="Proteomes" id="UP000275727"/>
    </source>
</evidence>
<dbReference type="AlphaFoldDB" id="A0AAD1G0B6"/>
<dbReference type="RefSeq" id="WP_126494545.1">
    <property type="nucleotide sequence ID" value="NZ_AP018711.1"/>
</dbReference>
<evidence type="ECO:0000313" key="2">
    <source>
        <dbReference type="EMBL" id="RKS90580.1"/>
    </source>
</evidence>